<evidence type="ECO:0000313" key="1">
    <source>
        <dbReference type="EMBL" id="AKY02698.1"/>
    </source>
</evidence>
<protein>
    <submittedName>
        <fullName evidence="1">Uncharacterized protein</fullName>
    </submittedName>
</protein>
<name>A0A0K1Y706_9CAUD</name>
<sequence length="99" mass="10851">MNKPFEQSATEIRAAIAAKAAHPGSLVGLAQNRIMRLREWSPGDLRDRLTAEAVAVLDEGKALCAELHAANAARDGRGVDWSDRHDRADYETRITLSAR</sequence>
<dbReference type="EMBL" id="KT253150">
    <property type="protein sequence ID" value="AKY02698.1"/>
    <property type="molecule type" value="Genomic_DNA"/>
</dbReference>
<organism evidence="1 2">
    <name type="scientific">Rhodobacter phage RcSaxon</name>
    <dbReference type="NCBI Taxonomy" id="1698423"/>
    <lineage>
        <taxon>Viruses</taxon>
        <taxon>Duplodnaviria</taxon>
        <taxon>Heunggongvirae</taxon>
        <taxon>Uroviricota</taxon>
        <taxon>Caudoviricetes</taxon>
        <taxon>Cronusvirus</taxon>
        <taxon>Cronusvirus cronus</taxon>
    </lineage>
</organism>
<gene>
    <name evidence="1" type="ORF">RCSAXON_31</name>
</gene>
<accession>A0A0K1Y706</accession>
<evidence type="ECO:0000313" key="2">
    <source>
        <dbReference type="Proteomes" id="UP000231520"/>
    </source>
</evidence>
<reference evidence="1 2" key="1">
    <citation type="journal article" date="2016" name="Genome Announc.">
        <title>Complete Genome Sequences of Five Bacteriophages That Infect Rhodobacter capsulatus.</title>
        <authorList>
            <person name="Bollivar D.W."/>
            <person name="Bernardoni B."/>
            <person name="Bockman M.R."/>
            <person name="Miller B.M."/>
            <person name="Russell D.A."/>
            <person name="Delesalle V.A."/>
            <person name="Krukonis G.P."/>
            <person name="Hatfull G.F."/>
            <person name="Cross M.R."/>
            <person name="Szewczyk M.M."/>
            <person name="Eppurath A."/>
        </authorList>
    </citation>
    <scope>NUCLEOTIDE SEQUENCE [LARGE SCALE GENOMIC DNA]</scope>
</reference>
<dbReference type="Proteomes" id="UP000231520">
    <property type="component" value="Genome"/>
</dbReference>
<proteinExistence type="predicted"/>